<reference evidence="9" key="1">
    <citation type="journal article" date="2020" name="Stud. Mycol.">
        <title>101 Dothideomycetes genomes: a test case for predicting lifestyles and emergence of pathogens.</title>
        <authorList>
            <person name="Haridas S."/>
            <person name="Albert R."/>
            <person name="Binder M."/>
            <person name="Bloem J."/>
            <person name="Labutti K."/>
            <person name="Salamov A."/>
            <person name="Andreopoulos B."/>
            <person name="Baker S."/>
            <person name="Barry K."/>
            <person name="Bills G."/>
            <person name="Bluhm B."/>
            <person name="Cannon C."/>
            <person name="Castanera R."/>
            <person name="Culley D."/>
            <person name="Daum C."/>
            <person name="Ezra D."/>
            <person name="Gonzalez J."/>
            <person name="Henrissat B."/>
            <person name="Kuo A."/>
            <person name="Liang C."/>
            <person name="Lipzen A."/>
            <person name="Lutzoni F."/>
            <person name="Magnuson J."/>
            <person name="Mondo S."/>
            <person name="Nolan M."/>
            <person name="Ohm R."/>
            <person name="Pangilinan J."/>
            <person name="Park H.-J."/>
            <person name="Ramirez L."/>
            <person name="Alfaro M."/>
            <person name="Sun H."/>
            <person name="Tritt A."/>
            <person name="Yoshinaga Y."/>
            <person name="Zwiers L.-H."/>
            <person name="Turgeon B."/>
            <person name="Goodwin S."/>
            <person name="Spatafora J."/>
            <person name="Crous P."/>
            <person name="Grigoriev I."/>
        </authorList>
    </citation>
    <scope>NUCLEOTIDE SEQUENCE</scope>
    <source>
        <strain evidence="9">CBS 269.34</strain>
    </source>
</reference>
<keyword evidence="10" id="KW-1185">Reference proteome</keyword>
<feature type="transmembrane region" description="Helical" evidence="7">
    <location>
        <begin position="407"/>
        <end position="432"/>
    </location>
</feature>
<dbReference type="GO" id="GO:0005351">
    <property type="term" value="F:carbohydrate:proton symporter activity"/>
    <property type="evidence" value="ECO:0007669"/>
    <property type="project" value="TreeGrafter"/>
</dbReference>
<keyword evidence="3 7" id="KW-0812">Transmembrane</keyword>
<evidence type="ECO:0000313" key="9">
    <source>
        <dbReference type="EMBL" id="KAF2491375.1"/>
    </source>
</evidence>
<evidence type="ECO:0000256" key="5">
    <source>
        <dbReference type="ARBA" id="ARBA00023136"/>
    </source>
</evidence>
<keyword evidence="5 7" id="KW-0472">Membrane</keyword>
<protein>
    <submittedName>
        <fullName evidence="9">General substrate transporter</fullName>
    </submittedName>
</protein>
<sequence>MDHPPPPFPNLQKLAEGDSPPQGPKFTPDWSTVHPEQKWHILWHQKRFTLWALYSAIGGVMFGFDFGLAGTLTALPAFQRVYGKPYASQSSGYLVPANYQSGWAGISMGGLIVGVLLGGQLLERLGRRHSLAMGAGLTGIGVGIQLGSVEWKLFLGGRGVAGRLPIGFGLALTEFPVWIGENARDELRGLYLCLINGSIVLGQSALAWCAKGTSAIEGVWSYRALIVLQFVFVVILVGGYPFYPESPHYLLSKDQTAKATKALTQIHGSGDPSLIDAELSRISANVRSSKEVQASAAQKGPLLLQCFRGTNLKRTAIAILPVAAQQLIGAPFVLGYVTYFLELIGITEYFIVSTVLYAVMLLANISAFFFIETAGRRPLIVYGTVILTLLLILMGIVGYISMSAAKWAVVVLIFLWSIVFQLTLGAIGFAIGSEISSLPLRASTQSIVGVTQGFMGWLVGFISPYLINPDAGNLGAKVGFVFAGFGVPLCVAFWFLIPETKGLGFDDMDYLFARKVPCRRFSEEIRQRRAAEVPATLDKEKGGRTGEAQPVVQVEV</sequence>
<dbReference type="PROSITE" id="PS50850">
    <property type="entry name" value="MFS"/>
    <property type="match status" value="1"/>
</dbReference>
<dbReference type="PANTHER" id="PTHR48022:SF15">
    <property type="entry name" value="ALPHA-GLUCOSIDE TRANSPORTER, PUTATIVE (AFU_ORTHOLOGUE AFUA_5G00500)-RELATED"/>
    <property type="match status" value="1"/>
</dbReference>
<feature type="transmembrane region" description="Helical" evidence="7">
    <location>
        <begin position="349"/>
        <end position="370"/>
    </location>
</feature>
<feature type="transmembrane region" description="Helical" evidence="7">
    <location>
        <begin position="220"/>
        <end position="243"/>
    </location>
</feature>
<dbReference type="OrthoDB" id="6612291at2759"/>
<dbReference type="InterPro" id="IPR005829">
    <property type="entry name" value="Sugar_transporter_CS"/>
</dbReference>
<comment type="subcellular location">
    <subcellularLocation>
        <location evidence="1">Membrane</location>
        <topology evidence="1">Multi-pass membrane protein</topology>
    </subcellularLocation>
</comment>
<feature type="transmembrane region" description="Helical" evidence="7">
    <location>
        <begin position="130"/>
        <end position="148"/>
    </location>
</feature>
<accession>A0A6A6QG43</accession>
<dbReference type="Pfam" id="PF00083">
    <property type="entry name" value="Sugar_tr"/>
    <property type="match status" value="1"/>
</dbReference>
<feature type="transmembrane region" description="Helical" evidence="7">
    <location>
        <begin position="479"/>
        <end position="497"/>
    </location>
</feature>
<dbReference type="SUPFAM" id="SSF103473">
    <property type="entry name" value="MFS general substrate transporter"/>
    <property type="match status" value="1"/>
</dbReference>
<dbReference type="PANTHER" id="PTHR48022">
    <property type="entry name" value="PLASTIDIC GLUCOSE TRANSPORTER 4"/>
    <property type="match status" value="1"/>
</dbReference>
<feature type="transmembrane region" description="Helical" evidence="7">
    <location>
        <begin position="48"/>
        <end position="78"/>
    </location>
</feature>
<name>A0A6A6QG43_9PEZI</name>
<keyword evidence="4 7" id="KW-1133">Transmembrane helix</keyword>
<dbReference type="InterPro" id="IPR036259">
    <property type="entry name" value="MFS_trans_sf"/>
</dbReference>
<dbReference type="InterPro" id="IPR020846">
    <property type="entry name" value="MFS_dom"/>
</dbReference>
<feature type="transmembrane region" description="Helical" evidence="7">
    <location>
        <begin position="444"/>
        <end position="467"/>
    </location>
</feature>
<proteinExistence type="inferred from homology"/>
<feature type="transmembrane region" description="Helical" evidence="7">
    <location>
        <begin position="160"/>
        <end position="178"/>
    </location>
</feature>
<evidence type="ECO:0000256" key="1">
    <source>
        <dbReference type="ARBA" id="ARBA00004141"/>
    </source>
</evidence>
<feature type="transmembrane region" description="Helical" evidence="7">
    <location>
        <begin position="379"/>
        <end position="401"/>
    </location>
</feature>
<evidence type="ECO:0000256" key="7">
    <source>
        <dbReference type="SAM" id="Phobius"/>
    </source>
</evidence>
<feature type="transmembrane region" description="Helical" evidence="7">
    <location>
        <begin position="190"/>
        <end position="208"/>
    </location>
</feature>
<dbReference type="AlphaFoldDB" id="A0A6A6QG43"/>
<comment type="similarity">
    <text evidence="2">Belongs to the major facilitator superfamily. Sugar transporter (TC 2.A.1.1) family.</text>
</comment>
<dbReference type="Gene3D" id="1.20.1250.20">
    <property type="entry name" value="MFS general substrate transporter like domains"/>
    <property type="match status" value="1"/>
</dbReference>
<evidence type="ECO:0000256" key="3">
    <source>
        <dbReference type="ARBA" id="ARBA00022692"/>
    </source>
</evidence>
<evidence type="ECO:0000256" key="6">
    <source>
        <dbReference type="SAM" id="MobiDB-lite"/>
    </source>
</evidence>
<dbReference type="GO" id="GO:0016020">
    <property type="term" value="C:membrane"/>
    <property type="evidence" value="ECO:0007669"/>
    <property type="project" value="UniProtKB-SubCell"/>
</dbReference>
<dbReference type="InterPro" id="IPR005828">
    <property type="entry name" value="MFS_sugar_transport-like"/>
</dbReference>
<dbReference type="PROSITE" id="PS00216">
    <property type="entry name" value="SUGAR_TRANSPORT_1"/>
    <property type="match status" value="1"/>
</dbReference>
<organism evidence="9 10">
    <name type="scientific">Lophium mytilinum</name>
    <dbReference type="NCBI Taxonomy" id="390894"/>
    <lineage>
        <taxon>Eukaryota</taxon>
        <taxon>Fungi</taxon>
        <taxon>Dikarya</taxon>
        <taxon>Ascomycota</taxon>
        <taxon>Pezizomycotina</taxon>
        <taxon>Dothideomycetes</taxon>
        <taxon>Pleosporomycetidae</taxon>
        <taxon>Mytilinidiales</taxon>
        <taxon>Mytilinidiaceae</taxon>
        <taxon>Lophium</taxon>
    </lineage>
</organism>
<feature type="region of interest" description="Disordered" evidence="6">
    <location>
        <begin position="1"/>
        <end position="30"/>
    </location>
</feature>
<evidence type="ECO:0000313" key="10">
    <source>
        <dbReference type="Proteomes" id="UP000799750"/>
    </source>
</evidence>
<gene>
    <name evidence="9" type="ORF">BU16DRAFT_515738</name>
</gene>
<dbReference type="InterPro" id="IPR050360">
    <property type="entry name" value="MFS_Sugar_Transporters"/>
</dbReference>
<feature type="transmembrane region" description="Helical" evidence="7">
    <location>
        <begin position="317"/>
        <end position="337"/>
    </location>
</feature>
<dbReference type="Proteomes" id="UP000799750">
    <property type="component" value="Unassembled WGS sequence"/>
</dbReference>
<evidence type="ECO:0000256" key="4">
    <source>
        <dbReference type="ARBA" id="ARBA00022989"/>
    </source>
</evidence>
<evidence type="ECO:0000256" key="2">
    <source>
        <dbReference type="ARBA" id="ARBA00010992"/>
    </source>
</evidence>
<feature type="domain" description="Major facilitator superfamily (MFS) profile" evidence="8">
    <location>
        <begin position="51"/>
        <end position="501"/>
    </location>
</feature>
<feature type="transmembrane region" description="Helical" evidence="7">
    <location>
        <begin position="98"/>
        <end position="118"/>
    </location>
</feature>
<evidence type="ECO:0000259" key="8">
    <source>
        <dbReference type="PROSITE" id="PS50850"/>
    </source>
</evidence>
<dbReference type="EMBL" id="MU004195">
    <property type="protein sequence ID" value="KAF2491375.1"/>
    <property type="molecule type" value="Genomic_DNA"/>
</dbReference>